<feature type="signal peptide" evidence="1">
    <location>
        <begin position="1"/>
        <end position="26"/>
    </location>
</feature>
<feature type="chain" id="PRO_5045975413" evidence="1">
    <location>
        <begin position="27"/>
        <end position="201"/>
    </location>
</feature>
<evidence type="ECO:0000313" key="3">
    <source>
        <dbReference type="Proteomes" id="UP001059844"/>
    </source>
</evidence>
<evidence type="ECO:0000313" key="2">
    <source>
        <dbReference type="EMBL" id="UUC44752.1"/>
    </source>
</evidence>
<dbReference type="EMBL" id="CP101751">
    <property type="protein sequence ID" value="UUC44752.1"/>
    <property type="molecule type" value="Genomic_DNA"/>
</dbReference>
<keyword evidence="1" id="KW-0732">Signal</keyword>
<accession>A0ABY5IRE6</accession>
<organism evidence="2 3">
    <name type="scientific">Flavobacterium cerinum</name>
    <dbReference type="NCBI Taxonomy" id="2502784"/>
    <lineage>
        <taxon>Bacteria</taxon>
        <taxon>Pseudomonadati</taxon>
        <taxon>Bacteroidota</taxon>
        <taxon>Flavobacteriia</taxon>
        <taxon>Flavobacteriales</taxon>
        <taxon>Flavobacteriaceae</taxon>
        <taxon>Flavobacterium</taxon>
    </lineage>
</organism>
<proteinExistence type="predicted"/>
<dbReference type="Proteomes" id="UP001059844">
    <property type="component" value="Chromosome"/>
</dbReference>
<protein>
    <submittedName>
        <fullName evidence="2">Uncharacterized protein</fullName>
    </submittedName>
</protein>
<dbReference type="RefSeq" id="WP_256550436.1">
    <property type="nucleotide sequence ID" value="NZ_CP101751.1"/>
</dbReference>
<gene>
    <name evidence="2" type="ORF">NOX80_14075</name>
</gene>
<name>A0ABY5IRE6_9FLAO</name>
<reference evidence="2" key="1">
    <citation type="submission" date="2022-07" db="EMBL/GenBank/DDBJ databases">
        <title>Isolation, identification, and degradation of a PFOSA degrading strain from sewage treatment plant.</title>
        <authorList>
            <person name="Zhang L."/>
            <person name="Huo Y."/>
        </authorList>
    </citation>
    <scope>NUCLEOTIDE SEQUENCE</scope>
    <source>
        <strain evidence="2">C1</strain>
    </source>
</reference>
<evidence type="ECO:0000256" key="1">
    <source>
        <dbReference type="SAM" id="SignalP"/>
    </source>
</evidence>
<sequence length="201" mass="24358">MNSKCKMLLRIINLLLLLLFSESLFSQESYDGYILCIDNSSQGLKEINEYYYIPIDYMKISVHFNKENVEVEDDELELKIRTSNGLKFYKYPFSFKNEKCIETKEKDLDYYFNTNFRLVYFHYQDDGNLNETDKKYFLKKIKHNKYYLGRIKFKGCKLIDKDYKKEFKVLKIFVNEIQEIVPPNDSEKQQLIKYIMNIYSK</sequence>
<keyword evidence="3" id="KW-1185">Reference proteome</keyword>